<proteinExistence type="predicted"/>
<feature type="domain" description="tRNA/rRNA methyltransferase SpoU type" evidence="3">
    <location>
        <begin position="126"/>
        <end position="271"/>
    </location>
</feature>
<dbReference type="GO" id="GO:0032259">
    <property type="term" value="P:methylation"/>
    <property type="evidence" value="ECO:0007669"/>
    <property type="project" value="UniProtKB-KW"/>
</dbReference>
<dbReference type="AlphaFoldDB" id="A0A849AEV2"/>
<accession>A0A849AEV2</accession>
<evidence type="ECO:0000256" key="1">
    <source>
        <dbReference type="ARBA" id="ARBA00022603"/>
    </source>
</evidence>
<feature type="domain" description="SpoU L30e-like N-terminal" evidence="4">
    <location>
        <begin position="18"/>
        <end position="108"/>
    </location>
</feature>
<dbReference type="SUPFAM" id="SSF75217">
    <property type="entry name" value="alpha/beta knot"/>
    <property type="match status" value="1"/>
</dbReference>
<gene>
    <name evidence="5" type="ORF">HJ588_03565</name>
</gene>
<organism evidence="5 6">
    <name type="scientific">Flexivirga aerilata</name>
    <dbReference type="NCBI Taxonomy" id="1656889"/>
    <lineage>
        <taxon>Bacteria</taxon>
        <taxon>Bacillati</taxon>
        <taxon>Actinomycetota</taxon>
        <taxon>Actinomycetes</taxon>
        <taxon>Micrococcales</taxon>
        <taxon>Dermacoccaceae</taxon>
        <taxon>Flexivirga</taxon>
    </lineage>
</organism>
<evidence type="ECO:0000259" key="4">
    <source>
        <dbReference type="Pfam" id="PF22655"/>
    </source>
</evidence>
<dbReference type="Proteomes" id="UP000557772">
    <property type="component" value="Unassembled WGS sequence"/>
</dbReference>
<dbReference type="PANTHER" id="PTHR43191">
    <property type="entry name" value="RRNA METHYLTRANSFERASE 3"/>
    <property type="match status" value="1"/>
</dbReference>
<evidence type="ECO:0000313" key="6">
    <source>
        <dbReference type="Proteomes" id="UP000557772"/>
    </source>
</evidence>
<dbReference type="GO" id="GO:0006396">
    <property type="term" value="P:RNA processing"/>
    <property type="evidence" value="ECO:0007669"/>
    <property type="project" value="InterPro"/>
</dbReference>
<dbReference type="EMBL" id="JABENB010000001">
    <property type="protein sequence ID" value="NNG38353.1"/>
    <property type="molecule type" value="Genomic_DNA"/>
</dbReference>
<dbReference type="InterPro" id="IPR029026">
    <property type="entry name" value="tRNA_m1G_MTases_N"/>
</dbReference>
<evidence type="ECO:0000259" key="3">
    <source>
        <dbReference type="Pfam" id="PF00588"/>
    </source>
</evidence>
<evidence type="ECO:0000256" key="2">
    <source>
        <dbReference type="ARBA" id="ARBA00022679"/>
    </source>
</evidence>
<reference evidence="5 6" key="1">
    <citation type="submission" date="2020-05" db="EMBL/GenBank/DDBJ databases">
        <title>Flexivirga sp. ID2601S isolated from air conditioner.</title>
        <authorList>
            <person name="Kim D.H."/>
        </authorList>
    </citation>
    <scope>NUCLEOTIDE SEQUENCE [LARGE SCALE GENOMIC DNA]</scope>
    <source>
        <strain evidence="5 6">ID2601S</strain>
    </source>
</reference>
<protein>
    <submittedName>
        <fullName evidence="5">rRNA methyltransferase</fullName>
    </submittedName>
</protein>
<dbReference type="InterPro" id="IPR051259">
    <property type="entry name" value="rRNA_Methyltransferase"/>
</dbReference>
<dbReference type="InterPro" id="IPR029064">
    <property type="entry name" value="Ribosomal_eL30-like_sf"/>
</dbReference>
<comment type="caution">
    <text evidence="5">The sequence shown here is derived from an EMBL/GenBank/DDBJ whole genome shotgun (WGS) entry which is preliminary data.</text>
</comment>
<dbReference type="Pfam" id="PF22655">
    <property type="entry name" value="SpoU_sub_bind_like"/>
    <property type="match status" value="1"/>
</dbReference>
<dbReference type="Gene3D" id="3.40.1280.10">
    <property type="match status" value="1"/>
</dbReference>
<dbReference type="GO" id="GO:0003723">
    <property type="term" value="F:RNA binding"/>
    <property type="evidence" value="ECO:0007669"/>
    <property type="project" value="InterPro"/>
</dbReference>
<dbReference type="Pfam" id="PF00588">
    <property type="entry name" value="SpoU_methylase"/>
    <property type="match status" value="1"/>
</dbReference>
<dbReference type="SUPFAM" id="SSF55315">
    <property type="entry name" value="L30e-like"/>
    <property type="match status" value="1"/>
</dbReference>
<name>A0A849AEV2_9MICO</name>
<dbReference type="GO" id="GO:0008173">
    <property type="term" value="F:RNA methyltransferase activity"/>
    <property type="evidence" value="ECO:0007669"/>
    <property type="project" value="InterPro"/>
</dbReference>
<dbReference type="Gene3D" id="3.30.1330.30">
    <property type="match status" value="1"/>
</dbReference>
<keyword evidence="1 5" id="KW-0489">Methyltransferase</keyword>
<evidence type="ECO:0000313" key="5">
    <source>
        <dbReference type="EMBL" id="NNG38353.1"/>
    </source>
</evidence>
<dbReference type="InterPro" id="IPR029028">
    <property type="entry name" value="Alpha/beta_knot_MTases"/>
</dbReference>
<dbReference type="InterPro" id="IPR001537">
    <property type="entry name" value="SpoU_MeTrfase"/>
</dbReference>
<dbReference type="PANTHER" id="PTHR43191:SF2">
    <property type="entry name" value="RRNA METHYLTRANSFERASE 3, MITOCHONDRIAL"/>
    <property type="match status" value="1"/>
</dbReference>
<keyword evidence="6" id="KW-1185">Reference proteome</keyword>
<keyword evidence="2 5" id="KW-0808">Transferase</keyword>
<dbReference type="InterPro" id="IPR054578">
    <property type="entry name" value="SpoU_sub_bind-like_N"/>
</dbReference>
<sequence length="292" mass="31328">MQQDGGVTGRVQRIGSRNATFQQWQALLDNRTKRHRSAQFVVQGVRPISIALQQGWDFAALLRPTGARPSDWADQVWRDAPGDRYELAPDLLAELAERDSDEPPELVAIVRMPPDDLDRLAVPDPLITVFDRPTQPGNLGTLLRSIDAFGGTGLVVSGHAADPYDPRTVRASTGSIFAVPTVRVSAAAEVLDWVAAQRDSGTAYTIYGTDEGGESDLRKVDLTGPTVLVIGNETRGLSRAWRDAVDGVVSIPMVGTASSLNAATAGSIVLHEALRQRSQSSDGIGANDKLAR</sequence>